<feature type="chain" id="PRO_5046633893" evidence="1">
    <location>
        <begin position="27"/>
        <end position="136"/>
    </location>
</feature>
<dbReference type="EMBL" id="JBHEZZ010000005">
    <property type="protein sequence ID" value="MFC1401971.1"/>
    <property type="molecule type" value="Genomic_DNA"/>
</dbReference>
<dbReference type="Proteomes" id="UP001592528">
    <property type="component" value="Unassembled WGS sequence"/>
</dbReference>
<keyword evidence="1" id="KW-0732">Signal</keyword>
<accession>A0ABV6UKI5</accession>
<evidence type="ECO:0000313" key="3">
    <source>
        <dbReference type="Proteomes" id="UP001592528"/>
    </source>
</evidence>
<evidence type="ECO:0000256" key="1">
    <source>
        <dbReference type="SAM" id="SignalP"/>
    </source>
</evidence>
<organism evidence="2 3">
    <name type="scientific">Streptacidiphilus cavernicola</name>
    <dbReference type="NCBI Taxonomy" id="3342716"/>
    <lineage>
        <taxon>Bacteria</taxon>
        <taxon>Bacillati</taxon>
        <taxon>Actinomycetota</taxon>
        <taxon>Actinomycetes</taxon>
        <taxon>Kitasatosporales</taxon>
        <taxon>Streptomycetaceae</taxon>
        <taxon>Streptacidiphilus</taxon>
    </lineage>
</organism>
<gene>
    <name evidence="2" type="ORF">ACEZDJ_11810</name>
</gene>
<sequence length="136" mass="14368">MSASSRWIAVGLLVTAGLALAPPAHAESVLVHENWTCEIPYSGELACAPPVTVPPGGYIWIGIDDGYGPTVFTVYTGSGAGRTRIGWGEQWGNGGAGRYYTNGTGAPVLAEVTMHQDAPTDRCGTHHEKGFIEVRR</sequence>
<reference evidence="2 3" key="1">
    <citation type="submission" date="2024-09" db="EMBL/GenBank/DDBJ databases">
        <authorList>
            <person name="Lee S.D."/>
        </authorList>
    </citation>
    <scope>NUCLEOTIDE SEQUENCE [LARGE SCALE GENOMIC DNA]</scope>
    <source>
        <strain evidence="2 3">N1-5</strain>
    </source>
</reference>
<feature type="signal peptide" evidence="1">
    <location>
        <begin position="1"/>
        <end position="26"/>
    </location>
</feature>
<name>A0ABV6UKI5_9ACTN</name>
<evidence type="ECO:0000313" key="2">
    <source>
        <dbReference type="EMBL" id="MFC1401971.1"/>
    </source>
</evidence>
<dbReference type="RefSeq" id="WP_030262601.1">
    <property type="nucleotide sequence ID" value="NZ_JBHEZZ010000005.1"/>
</dbReference>
<protein>
    <submittedName>
        <fullName evidence="2">Uncharacterized protein</fullName>
    </submittedName>
</protein>
<proteinExistence type="predicted"/>
<keyword evidence="3" id="KW-1185">Reference proteome</keyword>
<comment type="caution">
    <text evidence="2">The sequence shown here is derived from an EMBL/GenBank/DDBJ whole genome shotgun (WGS) entry which is preliminary data.</text>
</comment>